<gene>
    <name evidence="6" type="ORF">E0L32_004336</name>
</gene>
<evidence type="ECO:0000313" key="7">
    <source>
        <dbReference type="Proteomes" id="UP000319257"/>
    </source>
</evidence>
<keyword evidence="2" id="KW-0378">Hydrolase</keyword>
<evidence type="ECO:0000256" key="2">
    <source>
        <dbReference type="ARBA" id="ARBA00022801"/>
    </source>
</evidence>
<dbReference type="GO" id="GO:0005524">
    <property type="term" value="F:ATP binding"/>
    <property type="evidence" value="ECO:0007669"/>
    <property type="project" value="UniProtKB-KW"/>
</dbReference>
<dbReference type="InParanoid" id="A0A507BG02"/>
<feature type="compositionally biased region" description="Polar residues" evidence="4">
    <location>
        <begin position="523"/>
        <end position="535"/>
    </location>
</feature>
<sequence length="1200" mass="132045">MADSTLQKYVAAGCLVVSQSQTRFSDEVWSLEDLRRWRCFLHPEELGSAVKQCAPASHLDPGLQELLLHSAILSPFLKLFQRRWIQFEFCTCAGAPDHGIIRVYVLPDDIDRRSVPRSDSRLRKDLQCLIPLLDVSVDLWQGNFQASRAAVPAAPQTPEDSDDASLLQLFNSIPPPDPHPERVQDLEQQRAIYILLGGTVSGLKTPLYGYQERSAALMLEREFEPGQVLDPRLMKKQDLRGDTFYYDEATATVLRTPRSYGGISGGILAEEMGAGKTLICLAIVMATKEFPAEIPAHLSCPSNPRPRVGSLADMAAAVVTRNSIPWRLYLGDGYTNCADAIQRNPGWYLLPSPPPRRQSRHPIAPVPSKKIYLSATTLVIVPANLVKQWEQEIRKHTEGLKYVTVSGKKDVPTLRELLRCDLVLFSIPRFEKLIEDRATDRTGAWELISPLSSIHFKRVIVDEGHKLGNSRISRKSNLLLVLECLHISARWIVTGTPSTGLFGLDDSQPATPVNEPSGEGDVSPTSPTKSLSKQLAESSNILERRDLERIGSMASLYLKARPWANTIYDEGDTPADWSVYVMQPQHSSKSAGRKDCLLATLNSLIIRHPKSQIGDLLPPVDEKIVVLDGSYQDKLCLNLFSMMIIFNAVQSQRTDQDYFFHKTQRSSLAQLVHNIRQTSFFGGSFFSTSEIEKAVETAEKFLEEKKVLVTADEGQLLREAIAVGKVAARSRLKALANAFHEVPVYVSGLPGGDRLAEAWSLDSRPGGLVCTSAPLLHALQKALRPCLDAPHSLQVMLNDGRLVDLGWQQRLKAEEQLDRAAAAAGSGGGSGGHGSGRDRTLAGNTKLGEDSPKKGRAGLITAQERMIGTLDADGPGDVSGIEVAEPLAKAQIVSTASAKLSYLIDSILRYKDEEQIIVFYENDNVAFYLAGMLEVLQIHHLIYAKTLTTERRAQYIDTFNHNPKFRVLLMDITQAAFGLDMRSASRIYMINPVLNPQVEAQAIGRVRRISQKRRVSVETLVLRGSLEELIVERRRSMTQAEHRRCKSILDDPPIFEWIRNARILPLGDGGPRGQEDGAERGGGEGEGGDGDEMFGGPEQMAPLRRPQYVFGREFGRVEHPDEGLVGVVERQQQRAVAGGGGGGQGVKRARAVEGPEEGGDGAGVGVQVQQTASVAPATPPPRKPKKARVQVRFAGADEDE</sequence>
<dbReference type="InterPro" id="IPR027417">
    <property type="entry name" value="P-loop_NTPase"/>
</dbReference>
<dbReference type="RefSeq" id="XP_030997349.1">
    <property type="nucleotide sequence ID" value="XM_031138735.1"/>
</dbReference>
<proteinExistence type="predicted"/>
<feature type="region of interest" description="Disordered" evidence="4">
    <location>
        <begin position="503"/>
        <end position="535"/>
    </location>
</feature>
<feature type="domain" description="Helicase C-terminal" evidence="5">
    <location>
        <begin position="902"/>
        <end position="1062"/>
    </location>
</feature>
<evidence type="ECO:0000256" key="4">
    <source>
        <dbReference type="SAM" id="MobiDB-lite"/>
    </source>
</evidence>
<keyword evidence="7" id="KW-1185">Reference proteome</keyword>
<evidence type="ECO:0000259" key="5">
    <source>
        <dbReference type="PROSITE" id="PS51194"/>
    </source>
</evidence>
<feature type="compositionally biased region" description="Gly residues" evidence="4">
    <location>
        <begin position="825"/>
        <end position="834"/>
    </location>
</feature>
<dbReference type="Pfam" id="PF00271">
    <property type="entry name" value="Helicase_C"/>
    <property type="match status" value="1"/>
</dbReference>
<dbReference type="PANTHER" id="PTHR45626:SF51">
    <property type="entry name" value="SNF2-RELATED DOMAIN-CONTAINING PROTEIN"/>
    <property type="match status" value="1"/>
</dbReference>
<dbReference type="Proteomes" id="UP000319257">
    <property type="component" value="Unassembled WGS sequence"/>
</dbReference>
<feature type="compositionally biased region" description="Low complexity" evidence="4">
    <location>
        <begin position="1165"/>
        <end position="1176"/>
    </location>
</feature>
<dbReference type="OrthoDB" id="2801544at2759"/>
<feature type="region of interest" description="Disordered" evidence="4">
    <location>
        <begin position="1135"/>
        <end position="1200"/>
    </location>
</feature>
<feature type="region of interest" description="Disordered" evidence="4">
    <location>
        <begin position="1066"/>
        <end position="1099"/>
    </location>
</feature>
<feature type="region of interest" description="Disordered" evidence="4">
    <location>
        <begin position="818"/>
        <end position="854"/>
    </location>
</feature>
<protein>
    <recommendedName>
        <fullName evidence="5">Helicase C-terminal domain-containing protein</fullName>
    </recommendedName>
</protein>
<dbReference type="EMBL" id="SKBQ01000020">
    <property type="protein sequence ID" value="TPX15638.1"/>
    <property type="molecule type" value="Genomic_DNA"/>
</dbReference>
<dbReference type="AlphaFoldDB" id="A0A507BG02"/>
<evidence type="ECO:0000256" key="1">
    <source>
        <dbReference type="ARBA" id="ARBA00022741"/>
    </source>
</evidence>
<evidence type="ECO:0000256" key="3">
    <source>
        <dbReference type="ARBA" id="ARBA00022840"/>
    </source>
</evidence>
<dbReference type="InterPro" id="IPR001650">
    <property type="entry name" value="Helicase_C-like"/>
</dbReference>
<dbReference type="GO" id="GO:0006281">
    <property type="term" value="P:DNA repair"/>
    <property type="evidence" value="ECO:0007669"/>
    <property type="project" value="TreeGrafter"/>
</dbReference>
<reference evidence="6 7" key="1">
    <citation type="submission" date="2019-06" db="EMBL/GenBank/DDBJ databases">
        <title>Draft genome sequence of the filamentous fungus Phialemoniopsis curvata isolated from diesel fuel.</title>
        <authorList>
            <person name="Varaljay V.A."/>
            <person name="Lyon W.J."/>
            <person name="Crouch A.L."/>
            <person name="Drake C.E."/>
            <person name="Hollomon J.M."/>
            <person name="Nadeau L.J."/>
            <person name="Nunn H.S."/>
            <person name="Stevenson B.S."/>
            <person name="Bojanowski C.L."/>
            <person name="Crookes-Goodson W.J."/>
        </authorList>
    </citation>
    <scope>NUCLEOTIDE SEQUENCE [LARGE SCALE GENOMIC DNA]</scope>
    <source>
        <strain evidence="6 7">D216</strain>
    </source>
</reference>
<organism evidence="6 7">
    <name type="scientific">Thyridium curvatum</name>
    <dbReference type="NCBI Taxonomy" id="1093900"/>
    <lineage>
        <taxon>Eukaryota</taxon>
        <taxon>Fungi</taxon>
        <taxon>Dikarya</taxon>
        <taxon>Ascomycota</taxon>
        <taxon>Pezizomycotina</taxon>
        <taxon>Sordariomycetes</taxon>
        <taxon>Sordariomycetidae</taxon>
        <taxon>Thyridiales</taxon>
        <taxon>Thyridiaceae</taxon>
        <taxon>Thyridium</taxon>
    </lineage>
</organism>
<keyword evidence="1" id="KW-0547">Nucleotide-binding</keyword>
<dbReference type="GO" id="GO:0016787">
    <property type="term" value="F:hydrolase activity"/>
    <property type="evidence" value="ECO:0007669"/>
    <property type="project" value="UniProtKB-KW"/>
</dbReference>
<keyword evidence="3" id="KW-0067">ATP-binding</keyword>
<dbReference type="InterPro" id="IPR014001">
    <property type="entry name" value="Helicase_ATP-bd"/>
</dbReference>
<dbReference type="Gene3D" id="3.40.50.300">
    <property type="entry name" value="P-loop containing nucleotide triphosphate hydrolases"/>
    <property type="match status" value="2"/>
</dbReference>
<dbReference type="InterPro" id="IPR000330">
    <property type="entry name" value="SNF2_N"/>
</dbReference>
<dbReference type="SMART" id="SM00487">
    <property type="entry name" value="DEXDc"/>
    <property type="match status" value="1"/>
</dbReference>
<comment type="caution">
    <text evidence="6">The sequence shown here is derived from an EMBL/GenBank/DDBJ whole genome shotgun (WGS) entry which is preliminary data.</text>
</comment>
<feature type="compositionally biased region" description="Basic and acidic residues" evidence="4">
    <location>
        <begin position="1073"/>
        <end position="1083"/>
    </location>
</feature>
<dbReference type="PANTHER" id="PTHR45626">
    <property type="entry name" value="TRANSCRIPTION TERMINATION FACTOR 2-RELATED"/>
    <property type="match status" value="1"/>
</dbReference>
<dbReference type="GO" id="GO:0005634">
    <property type="term" value="C:nucleus"/>
    <property type="evidence" value="ECO:0007669"/>
    <property type="project" value="TreeGrafter"/>
</dbReference>
<evidence type="ECO:0000313" key="6">
    <source>
        <dbReference type="EMBL" id="TPX15638.1"/>
    </source>
</evidence>
<accession>A0A507BG02</accession>
<dbReference type="SUPFAM" id="SSF52540">
    <property type="entry name" value="P-loop containing nucleoside triphosphate hydrolases"/>
    <property type="match status" value="2"/>
</dbReference>
<dbReference type="InterPro" id="IPR049730">
    <property type="entry name" value="SNF2/RAD54-like_C"/>
</dbReference>
<dbReference type="STRING" id="1093900.A0A507BG02"/>
<dbReference type="PROSITE" id="PS51194">
    <property type="entry name" value="HELICASE_CTER"/>
    <property type="match status" value="1"/>
</dbReference>
<dbReference type="InterPro" id="IPR050628">
    <property type="entry name" value="SNF2_RAD54_helicase_TF"/>
</dbReference>
<dbReference type="Pfam" id="PF00176">
    <property type="entry name" value="SNF2-rel_dom"/>
    <property type="match status" value="1"/>
</dbReference>
<dbReference type="GO" id="GO:0008094">
    <property type="term" value="F:ATP-dependent activity, acting on DNA"/>
    <property type="evidence" value="ECO:0007669"/>
    <property type="project" value="TreeGrafter"/>
</dbReference>
<name>A0A507BG02_9PEZI</name>
<dbReference type="GeneID" id="41971783"/>
<dbReference type="CDD" id="cd18793">
    <property type="entry name" value="SF2_C_SNF"/>
    <property type="match status" value="1"/>
</dbReference>